<sequence>MLVTSLVFFFLLVFADCKMRQCSGGQKVTCLSKAMFRGGCTCKCIKSSDDCTMPWGHYECMHVCDQNCMCR</sequence>
<reference evidence="2" key="1">
    <citation type="submission" date="2012-11" db="EMBL/GenBank/DDBJ databases">
        <authorList>
            <person name="Lucero-Rivera Y.E."/>
            <person name="Tovar-Ramirez D."/>
        </authorList>
    </citation>
    <scope>NUCLEOTIDE SEQUENCE</scope>
    <source>
        <tissue evidence="2">Salivary gland</tissue>
    </source>
</reference>
<dbReference type="EMBL" id="GACK01000005">
    <property type="protein sequence ID" value="JAA65029.1"/>
    <property type="molecule type" value="mRNA"/>
</dbReference>
<keyword evidence="1" id="KW-0732">Signal</keyword>
<feature type="signal peptide" evidence="1">
    <location>
        <begin position="1"/>
        <end position="17"/>
    </location>
</feature>
<reference evidence="2" key="2">
    <citation type="journal article" date="2015" name="J. Proteomics">
        <title>Sexual differences in the sialomes of the zebra tick, Rhipicephalus pulchellus.</title>
        <authorList>
            <person name="Tan A.W."/>
            <person name="Francischetti I.M."/>
            <person name="Slovak M."/>
            <person name="Kini R.M."/>
            <person name="Ribeiro J.M."/>
        </authorList>
    </citation>
    <scope>NUCLEOTIDE SEQUENCE</scope>
    <source>
        <tissue evidence="2">Salivary gland</tissue>
    </source>
</reference>
<evidence type="ECO:0000313" key="2">
    <source>
        <dbReference type="EMBL" id="JAA65029.1"/>
    </source>
</evidence>
<feature type="chain" id="PRO_5003981975" evidence="1">
    <location>
        <begin position="18"/>
        <end position="71"/>
    </location>
</feature>
<evidence type="ECO:0000256" key="1">
    <source>
        <dbReference type="SAM" id="SignalP"/>
    </source>
</evidence>
<feature type="non-terminal residue" evidence="2">
    <location>
        <position position="71"/>
    </location>
</feature>
<proteinExistence type="evidence at transcript level"/>
<name>L7MMZ4_RHIPC</name>
<protein>
    <submittedName>
        <fullName evidence="2">Putative secreted peptide</fullName>
    </submittedName>
</protein>
<dbReference type="AlphaFoldDB" id="L7MMZ4"/>
<organism evidence="2">
    <name type="scientific">Rhipicephalus pulchellus</name>
    <name type="common">Yellow backed tick</name>
    <name type="synonym">Dermacentor pulchellus</name>
    <dbReference type="NCBI Taxonomy" id="72859"/>
    <lineage>
        <taxon>Eukaryota</taxon>
        <taxon>Metazoa</taxon>
        <taxon>Ecdysozoa</taxon>
        <taxon>Arthropoda</taxon>
        <taxon>Chelicerata</taxon>
        <taxon>Arachnida</taxon>
        <taxon>Acari</taxon>
        <taxon>Parasitiformes</taxon>
        <taxon>Ixodida</taxon>
        <taxon>Ixodoidea</taxon>
        <taxon>Ixodidae</taxon>
        <taxon>Rhipicephalinae</taxon>
        <taxon>Rhipicephalus</taxon>
        <taxon>Rhipicephalus</taxon>
    </lineage>
</organism>
<accession>L7MMZ4</accession>